<protein>
    <submittedName>
        <fullName evidence="1">Uncharacterized protein</fullName>
    </submittedName>
</protein>
<accession>A0ACD1HPY9</accession>
<organism evidence="1 2">
    <name type="scientific">Aspergillus aculeatinus CBS 121060</name>
    <dbReference type="NCBI Taxonomy" id="1448322"/>
    <lineage>
        <taxon>Eukaryota</taxon>
        <taxon>Fungi</taxon>
        <taxon>Dikarya</taxon>
        <taxon>Ascomycota</taxon>
        <taxon>Pezizomycotina</taxon>
        <taxon>Eurotiomycetes</taxon>
        <taxon>Eurotiomycetidae</taxon>
        <taxon>Eurotiales</taxon>
        <taxon>Aspergillaceae</taxon>
        <taxon>Aspergillus</taxon>
        <taxon>Aspergillus subgen. Circumdati</taxon>
    </lineage>
</organism>
<sequence>MGGRGIPDFNGGIGNQGLDSCANSQHPGINKPNAAAIEANMERRRGYFTTPGANECAGLLT</sequence>
<dbReference type="EMBL" id="KZ824933">
    <property type="protein sequence ID" value="RAH75660.1"/>
    <property type="molecule type" value="Genomic_DNA"/>
</dbReference>
<proteinExistence type="predicted"/>
<reference evidence="1" key="1">
    <citation type="submission" date="2018-02" db="EMBL/GenBank/DDBJ databases">
        <title>The genomes of Aspergillus section Nigri reveals drivers in fungal speciation.</title>
        <authorList>
            <consortium name="DOE Joint Genome Institute"/>
            <person name="Vesth T.C."/>
            <person name="Nybo J."/>
            <person name="Theobald S."/>
            <person name="Brandl J."/>
            <person name="Frisvad J.C."/>
            <person name="Nielsen K.F."/>
            <person name="Lyhne E.K."/>
            <person name="Kogle M.E."/>
            <person name="Kuo A."/>
            <person name="Riley R."/>
            <person name="Clum A."/>
            <person name="Nolan M."/>
            <person name="Lipzen A."/>
            <person name="Salamov A."/>
            <person name="Henrissat B."/>
            <person name="Wiebenga A."/>
            <person name="De vries R.P."/>
            <person name="Grigoriev I.V."/>
            <person name="Mortensen U.H."/>
            <person name="Andersen M.R."/>
            <person name="Baker S.E."/>
        </authorList>
    </citation>
    <scope>NUCLEOTIDE SEQUENCE</scope>
    <source>
        <strain evidence="1">CBS 121060</strain>
    </source>
</reference>
<evidence type="ECO:0000313" key="2">
    <source>
        <dbReference type="Proteomes" id="UP000249661"/>
    </source>
</evidence>
<keyword evidence="2" id="KW-1185">Reference proteome</keyword>
<name>A0ACD1HPY9_9EURO</name>
<evidence type="ECO:0000313" key="1">
    <source>
        <dbReference type="EMBL" id="RAH75660.1"/>
    </source>
</evidence>
<dbReference type="Proteomes" id="UP000249661">
    <property type="component" value="Unassembled WGS sequence"/>
</dbReference>
<gene>
    <name evidence="1" type="ORF">BO66DRAFT_387500</name>
</gene>